<dbReference type="RefSeq" id="WP_150443782.1">
    <property type="nucleotide sequence ID" value="NZ_VYQE01000001.1"/>
</dbReference>
<dbReference type="EMBL" id="VYQE01000001">
    <property type="protein sequence ID" value="KAA9010296.1"/>
    <property type="molecule type" value="Genomic_DNA"/>
</dbReference>
<evidence type="ECO:0000313" key="3">
    <source>
        <dbReference type="Proteomes" id="UP000326554"/>
    </source>
</evidence>
<keyword evidence="1" id="KW-0812">Transmembrane</keyword>
<name>A0A5J5GPI5_9RHOB</name>
<dbReference type="Proteomes" id="UP000326554">
    <property type="component" value="Unassembled WGS sequence"/>
</dbReference>
<gene>
    <name evidence="2" type="ORF">F3S47_03345</name>
</gene>
<organism evidence="2 3">
    <name type="scientific">Histidinibacterium aquaticum</name>
    <dbReference type="NCBI Taxonomy" id="2613962"/>
    <lineage>
        <taxon>Bacteria</taxon>
        <taxon>Pseudomonadati</taxon>
        <taxon>Pseudomonadota</taxon>
        <taxon>Alphaproteobacteria</taxon>
        <taxon>Rhodobacterales</taxon>
        <taxon>Paracoccaceae</taxon>
        <taxon>Histidinibacterium</taxon>
    </lineage>
</organism>
<protein>
    <recommendedName>
        <fullName evidence="4">DUF3619 family protein</fullName>
    </recommendedName>
</protein>
<evidence type="ECO:0000256" key="1">
    <source>
        <dbReference type="SAM" id="Phobius"/>
    </source>
</evidence>
<keyword evidence="1" id="KW-1133">Transmembrane helix</keyword>
<sequence>MSDTQRRPFEQRVKRIEKRHRQINEYGADPRLTRDGLIVVKARRRMRRFPWRALLLVPLLAFALKAGLYLHLGPEDWAERLAALDPEDPVDRAGAFVLQPDPATLWIAEQVDRAGG</sequence>
<feature type="transmembrane region" description="Helical" evidence="1">
    <location>
        <begin position="53"/>
        <end position="72"/>
    </location>
</feature>
<evidence type="ECO:0000313" key="2">
    <source>
        <dbReference type="EMBL" id="KAA9010296.1"/>
    </source>
</evidence>
<accession>A0A5J5GPI5</accession>
<reference evidence="2 3" key="1">
    <citation type="submission" date="2019-09" db="EMBL/GenBank/DDBJ databases">
        <authorList>
            <person name="Park J.-S."/>
            <person name="Choi H.-J."/>
        </authorList>
    </citation>
    <scope>NUCLEOTIDE SEQUENCE [LARGE SCALE GENOMIC DNA]</scope>
    <source>
        <strain evidence="2 3">176SS1-4</strain>
    </source>
</reference>
<comment type="caution">
    <text evidence="2">The sequence shown here is derived from an EMBL/GenBank/DDBJ whole genome shotgun (WGS) entry which is preliminary data.</text>
</comment>
<evidence type="ECO:0008006" key="4">
    <source>
        <dbReference type="Google" id="ProtNLM"/>
    </source>
</evidence>
<dbReference type="AlphaFoldDB" id="A0A5J5GPI5"/>
<keyword evidence="1" id="KW-0472">Membrane</keyword>
<keyword evidence="3" id="KW-1185">Reference proteome</keyword>
<proteinExistence type="predicted"/>